<protein>
    <recommendedName>
        <fullName evidence="5">SDR family NAD(P)-dependent oxidoreductase</fullName>
    </recommendedName>
</protein>
<dbReference type="Pfam" id="PF00106">
    <property type="entry name" value="adh_short"/>
    <property type="match status" value="1"/>
</dbReference>
<evidence type="ECO:0000256" key="1">
    <source>
        <dbReference type="ARBA" id="ARBA00006484"/>
    </source>
</evidence>
<evidence type="ECO:0000313" key="4">
    <source>
        <dbReference type="Proteomes" id="UP000245086"/>
    </source>
</evidence>
<evidence type="ECO:0008006" key="5">
    <source>
        <dbReference type="Google" id="ProtNLM"/>
    </source>
</evidence>
<dbReference type="Gene3D" id="3.40.50.720">
    <property type="entry name" value="NAD(P)-binding Rossmann-like Domain"/>
    <property type="match status" value="1"/>
</dbReference>
<name>A0A2P2E8M6_9PROT</name>
<keyword evidence="2" id="KW-0560">Oxidoreductase</keyword>
<dbReference type="OrthoDB" id="109589at2"/>
<dbReference type="Proteomes" id="UP000245086">
    <property type="component" value="Unassembled WGS sequence"/>
</dbReference>
<evidence type="ECO:0000256" key="2">
    <source>
        <dbReference type="ARBA" id="ARBA00023002"/>
    </source>
</evidence>
<keyword evidence="4" id="KW-1185">Reference proteome</keyword>
<dbReference type="AlphaFoldDB" id="A0A2P2E8M6"/>
<dbReference type="RefSeq" id="WP_108984262.1">
    <property type="nucleotide sequence ID" value="NZ_BFBR01000002.1"/>
</dbReference>
<accession>A0A2P2E8M6</accession>
<proteinExistence type="inferred from homology"/>
<dbReference type="PANTHER" id="PTHR24320">
    <property type="entry name" value="RETINOL DEHYDROGENASE"/>
    <property type="match status" value="1"/>
</dbReference>
<organism evidence="3 4">
    <name type="scientific">Candidatus Phycosocius bacilliformis</name>
    <dbReference type="NCBI Taxonomy" id="1445552"/>
    <lineage>
        <taxon>Bacteria</taxon>
        <taxon>Pseudomonadati</taxon>
        <taxon>Pseudomonadota</taxon>
        <taxon>Alphaproteobacteria</taxon>
        <taxon>Caulobacterales</taxon>
        <taxon>Caulobacterales incertae sedis</taxon>
        <taxon>Candidatus Phycosocius</taxon>
    </lineage>
</organism>
<gene>
    <name evidence="3" type="ORF">PbB2_01090</name>
</gene>
<dbReference type="InterPro" id="IPR002347">
    <property type="entry name" value="SDR_fam"/>
</dbReference>
<dbReference type="EMBL" id="BFBR01000002">
    <property type="protein sequence ID" value="GBF57423.1"/>
    <property type="molecule type" value="Genomic_DNA"/>
</dbReference>
<comment type="similarity">
    <text evidence="1">Belongs to the short-chain dehydrogenases/reductases (SDR) family.</text>
</comment>
<dbReference type="InterPro" id="IPR036291">
    <property type="entry name" value="NAD(P)-bd_dom_sf"/>
</dbReference>
<comment type="caution">
    <text evidence="3">The sequence shown here is derived from an EMBL/GenBank/DDBJ whole genome shotgun (WGS) entry which is preliminary data.</text>
</comment>
<dbReference type="PANTHER" id="PTHR24320:SF152">
    <property type="entry name" value="SHORT-CHAIN DEHYDROGENASE_REDUCTASE FAMILY PROTEIN"/>
    <property type="match status" value="1"/>
</dbReference>
<reference evidence="3 4" key="1">
    <citation type="journal article" date="2018" name="Genome Announc.">
        <title>Draft Genome Sequence of "Candidatus Phycosocius bacilliformis," an Alphaproteobacterial Ectosymbiont of the Hydrocarbon-Producing Green Alga Botryococcus braunii.</title>
        <authorList>
            <person name="Tanabe Y."/>
            <person name="Yamaguchi H."/>
            <person name="Watanabe M.M."/>
        </authorList>
    </citation>
    <scope>NUCLEOTIDE SEQUENCE [LARGE SCALE GENOMIC DNA]</scope>
    <source>
        <strain evidence="3 4">BOTRYCO-2</strain>
    </source>
</reference>
<dbReference type="GO" id="GO:0016491">
    <property type="term" value="F:oxidoreductase activity"/>
    <property type="evidence" value="ECO:0007669"/>
    <property type="project" value="UniProtKB-KW"/>
</dbReference>
<dbReference type="SUPFAM" id="SSF51735">
    <property type="entry name" value="NAD(P)-binding Rossmann-fold domains"/>
    <property type="match status" value="1"/>
</dbReference>
<evidence type="ECO:0000313" key="3">
    <source>
        <dbReference type="EMBL" id="GBF57423.1"/>
    </source>
</evidence>
<dbReference type="PRINTS" id="PR00081">
    <property type="entry name" value="GDHRDH"/>
</dbReference>
<sequence>MLIVMTGGTRGLGRVAAQCLKAEGLKIMGARDMVAVPDGWLGSHLDLSSLKSVRAFVASLPDGPISHLILNAGGQSPTAAGRTEDGFETTFASNHLAHYLMLRLLMPRLAEQARIVITSSGTHDPREKTGVPPPRHADAYRLAYPEREDRPEKSDLGAGMRAYSSSKLCNVMTARFLARSAEAISRDWQVFAYDPGATPGTGLVRHHSWAIRNLIWPILPMVIPFSPGFNTMRNAGRGLAHLAEGATAPQGKVYAALRRGRLTWPDPSDLARNDEACAKLWADSADLLGLDHGL</sequence>